<feature type="compositionally biased region" description="Polar residues" evidence="3">
    <location>
        <begin position="1368"/>
        <end position="1400"/>
    </location>
</feature>
<dbReference type="InterPro" id="IPR041675">
    <property type="entry name" value="PH_5"/>
</dbReference>
<organism evidence="7 8">
    <name type="scientific">Xylaria flabelliformis</name>
    <dbReference type="NCBI Taxonomy" id="2512241"/>
    <lineage>
        <taxon>Eukaryota</taxon>
        <taxon>Fungi</taxon>
        <taxon>Dikarya</taxon>
        <taxon>Ascomycota</taxon>
        <taxon>Pezizomycotina</taxon>
        <taxon>Sordariomycetes</taxon>
        <taxon>Xylariomycetidae</taxon>
        <taxon>Xylariales</taxon>
        <taxon>Xylariaceae</taxon>
        <taxon>Xylaria</taxon>
    </lineage>
</organism>
<dbReference type="PROSITE" id="PS50010">
    <property type="entry name" value="DH_2"/>
    <property type="match status" value="1"/>
</dbReference>
<protein>
    <recommendedName>
        <fullName evidence="9">Rho1 guanine nucleotide exchange factor 3</fullName>
    </recommendedName>
</protein>
<feature type="region of interest" description="Disordered" evidence="3">
    <location>
        <begin position="722"/>
        <end position="818"/>
    </location>
</feature>
<feature type="compositionally biased region" description="Polar residues" evidence="3">
    <location>
        <begin position="794"/>
        <end position="807"/>
    </location>
</feature>
<feature type="compositionally biased region" description="Basic and acidic residues" evidence="3">
    <location>
        <begin position="849"/>
        <end position="859"/>
    </location>
</feature>
<dbReference type="InterPro" id="IPR052233">
    <property type="entry name" value="Rho-type_GEFs"/>
</dbReference>
<dbReference type="SMART" id="SM00325">
    <property type="entry name" value="RhoGEF"/>
    <property type="match status" value="1"/>
</dbReference>
<dbReference type="InterPro" id="IPR011993">
    <property type="entry name" value="PH-like_dom_sf"/>
</dbReference>
<sequence>MPGTNGKIQFSYVDVAKTVWPSEAHQLYEHEVLVHDTVCTYESAIELYGKPYNTAFHHVTSYIKPMEPAGLQDQSLCGRKRDSNLQCLPLLLLLPSRMILDGLTALPAPNSLYGILFSVTLYAHCSTINSPADQLDCETRRNQVTKAGDDQRRYGHVPPVQYPVASQASQDQSAYPVRSPSFNHGDESAAFSSAATRPPYHPTLNTTARGLGVDDELFLAASPTIEANRTNYGNSNPAMSGYQHSYQSQTPPTPSTYNPQAFVRSHSASLPPNPRPAHRWGQPSVPSAPYSPTTTTGNFSHAPYNPAAYSSSTGPQRQSTHAGYSHNYNSPSLGSPTTQSPYFQSQPTYAPQSAQASAQITMPVAPTTYTGYDQTLSASTYGQSSSTGTTAAPSYASTHESIQSQYVSTYWGNGRSPPATYSSVNAQAPYPTSSHIPVGPNYSDRDPHSFLNLASDSNSTPSPVPSPRTSPTLARHPTNAPLPSRPVEDPSFESRGPNGHAQPDLSQEHFTQDNIMQDIEAELRKVRSSQYGRHDQRNGRFSDDELSSLRRLTSNASYHSTASTINNSDESSGVNRYSSNASTLNRNNSRNPNAIIEDEGDESDPEGAAGAWALQQAEEDDRRFSSVGGSTFPLFSQPEVAAPSALPTHKEEPSSDSDYAGMDLGLMGGGYEGHLVYDNNLGSPPSTEITQFDAQAIRRNHASQRSHDSTRFPAFEQVDLDYGGTGGLQSPRAHRLSFDNGDERVSLHSRRSGSESPVKDDYPDMFYHPGIGNRPLPAIPPGSDSSSLLSVQSPNRNGQQHTYSLSADTRPYTGPDAYYGQNAQQLQVERSISLSSHSTSPHVQPPGRSKTDAAEERNARMKHIRQQQQLAAQQGLPSDGYETGTPSSVNYDVITLPTGRRRKFQPEKLTLVDVQSCTEPWALSGIAKWIREMADGEPDLRRKTVEDGFVRLFCLKVPTMNVADAETLSAQVVESILRAGILVPEEEWLKFGPGSISGVLWQLTGVGCYAPKLHENQGLAESQDMTGRCYSFHCMRTLKKANLDELMSNGTKALDWASFYKLTKESVEDKSKHEIKRQNILHECITSEELFMDQLDVLRHLYRDRLIATQPRIIAESRMEKFVNTVFGKAEAVQRVNKDHLLAQMKYRQKEQGPWLTGLSDIFREWVRKARTAYVEYAASLPYAILMLKRESDRNVMFRQFLDSVLRDPRSKRLNYDTYIKSPVTRLQRYPLLLESVLKEMLQDSEEKTNMTKAIEEIKAVAHECDAKVAEMEKKVTMMELDSLLVMRPGFHADLNLDHLGRELILEGDLQRMGSKGVRWVDTRALLFDHYLILAKFVSRDIGRDKKYDVSKEPIPMPLLFLESSQDDPISKQKGITTPLTRSANPGSDTKLNKVTSNGSERPGLEHTATSSSVGSAMNRLAPMNSTDSEGKILYPFRVKHLGHEVYTLFAPSAQSRQEWCDRIIEAKTRHAKALYAQNAEPFKLRVMADSAFAYDSISGVGKYVSGVHIRGTPLDRAIRELEKTFGPGRGPPPISRAAVYCATGFSAFGKNMVAVGTEVGVCVAEASDQRGWSKTISVARVTQIAVLEEFAVVLVLSDRNLISYPLDVVSPPSPFPAPSGDNPRRSPQRLAKDVAFFATARMKDRMLVFYKKKENLHSTFKVLEPVYQKATEKKSRLFGGSRRIGSGATETFRDYDDFYLPTECYSLNIFQSYIAIATAKGLELMTLDKKVPMSIPDTKQPAIANIASRIRDQRPLGMFRLNDQEYITAYEDCAVYIDKHGDVSRSVIMEYSGKQKKAKGATMYGQYLILFNDDYVEVRNAENGRLRQIIAGRDVRVLDYGIRGPTGGFYTTNGYGARSNGADNGLDSKGTVKIVMAHPEVAGQQIVLEMLLNNGHTEK</sequence>
<dbReference type="OrthoDB" id="660555at2759"/>
<dbReference type="InterPro" id="IPR057283">
    <property type="entry name" value="RGF3_WH"/>
</dbReference>
<evidence type="ECO:0000259" key="5">
    <source>
        <dbReference type="PROSITE" id="PS50010"/>
    </source>
</evidence>
<dbReference type="Pfam" id="PF23582">
    <property type="entry name" value="WHD_RGF3"/>
    <property type="match status" value="1"/>
</dbReference>
<evidence type="ECO:0000259" key="6">
    <source>
        <dbReference type="PROSITE" id="PS50219"/>
    </source>
</evidence>
<feature type="domain" description="DH" evidence="5">
    <location>
        <begin position="1076"/>
        <end position="1268"/>
    </location>
</feature>
<feature type="region of interest" description="Disordered" evidence="3">
    <location>
        <begin position="229"/>
        <end position="350"/>
    </location>
</feature>
<feature type="region of interest" description="Disordered" evidence="3">
    <location>
        <begin position="1368"/>
        <end position="1413"/>
    </location>
</feature>
<accession>A0A553HPB3</accession>
<dbReference type="SUPFAM" id="SSF48065">
    <property type="entry name" value="DBL homology domain (DH-domain)"/>
    <property type="match status" value="1"/>
</dbReference>
<dbReference type="PROSITE" id="PS50219">
    <property type="entry name" value="CNH"/>
    <property type="match status" value="1"/>
</dbReference>
<evidence type="ECO:0008006" key="9">
    <source>
        <dbReference type="Google" id="ProtNLM"/>
    </source>
</evidence>
<name>A0A553HPB3_9PEZI</name>
<evidence type="ECO:0000259" key="4">
    <source>
        <dbReference type="PROSITE" id="PS50003"/>
    </source>
</evidence>
<dbReference type="SMART" id="SM00233">
    <property type="entry name" value="PH"/>
    <property type="match status" value="1"/>
</dbReference>
<evidence type="ECO:0000256" key="1">
    <source>
        <dbReference type="ARBA" id="ARBA00022553"/>
    </source>
</evidence>
<dbReference type="PROSITE" id="PS50003">
    <property type="entry name" value="PH_DOMAIN"/>
    <property type="match status" value="1"/>
</dbReference>
<keyword evidence="8" id="KW-1185">Reference proteome</keyword>
<dbReference type="InterPro" id="IPR035899">
    <property type="entry name" value="DBL_dom_sf"/>
</dbReference>
<feature type="region of interest" description="Disordered" evidence="3">
    <location>
        <begin position="556"/>
        <end position="608"/>
    </location>
</feature>
<dbReference type="CDD" id="cd00821">
    <property type="entry name" value="PH"/>
    <property type="match status" value="1"/>
</dbReference>
<proteinExistence type="predicted"/>
<feature type="compositionally biased region" description="Acidic residues" evidence="3">
    <location>
        <begin position="596"/>
        <end position="605"/>
    </location>
</feature>
<feature type="compositionally biased region" description="Polar residues" evidence="3">
    <location>
        <begin position="229"/>
        <end position="259"/>
    </location>
</feature>
<evidence type="ECO:0000313" key="7">
    <source>
        <dbReference type="EMBL" id="TRX89794.1"/>
    </source>
</evidence>
<feature type="domain" description="PH" evidence="4">
    <location>
        <begin position="1303"/>
        <end position="1469"/>
    </location>
</feature>
<dbReference type="Proteomes" id="UP000319160">
    <property type="component" value="Unassembled WGS sequence"/>
</dbReference>
<dbReference type="Pfam" id="PF00780">
    <property type="entry name" value="CNH"/>
    <property type="match status" value="1"/>
</dbReference>
<dbReference type="STRING" id="2512241.A0A553HPB3"/>
<dbReference type="SUPFAM" id="SSF50729">
    <property type="entry name" value="PH domain-like"/>
    <property type="match status" value="1"/>
</dbReference>
<feature type="compositionally biased region" description="Low complexity" evidence="3">
    <location>
        <begin position="783"/>
        <end position="793"/>
    </location>
</feature>
<feature type="compositionally biased region" description="Polar residues" evidence="3">
    <location>
        <begin position="308"/>
        <end position="350"/>
    </location>
</feature>
<dbReference type="Gene3D" id="1.20.900.10">
    <property type="entry name" value="Dbl homology (DH) domain"/>
    <property type="match status" value="1"/>
</dbReference>
<feature type="region of interest" description="Disordered" evidence="3">
    <location>
        <begin position="166"/>
        <end position="208"/>
    </location>
</feature>
<dbReference type="InterPro" id="IPR001180">
    <property type="entry name" value="CNH_dom"/>
</dbReference>
<evidence type="ECO:0000313" key="8">
    <source>
        <dbReference type="Proteomes" id="UP000319160"/>
    </source>
</evidence>
<evidence type="ECO:0000256" key="3">
    <source>
        <dbReference type="SAM" id="MobiDB-lite"/>
    </source>
</evidence>
<feature type="region of interest" description="Disordered" evidence="3">
    <location>
        <begin position="527"/>
        <end position="546"/>
    </location>
</feature>
<feature type="region of interest" description="Disordered" evidence="3">
    <location>
        <begin position="832"/>
        <end position="892"/>
    </location>
</feature>
<dbReference type="Pfam" id="PF15405">
    <property type="entry name" value="PH_5"/>
    <property type="match status" value="1"/>
</dbReference>
<dbReference type="InterPro" id="IPR001849">
    <property type="entry name" value="PH_domain"/>
</dbReference>
<dbReference type="InterPro" id="IPR000219">
    <property type="entry name" value="DH_dom"/>
</dbReference>
<dbReference type="PANTHER" id="PTHR46572:SF1">
    <property type="entry name" value="RHO1 GUANINE NUCLEOTIDE EXCHANGE FACTOR TUS1"/>
    <property type="match status" value="1"/>
</dbReference>
<gene>
    <name evidence="7" type="ORF">FHL15_009384</name>
</gene>
<dbReference type="Pfam" id="PF00621">
    <property type="entry name" value="RhoGEF"/>
    <property type="match status" value="1"/>
</dbReference>
<comment type="caution">
    <text evidence="7">The sequence shown here is derived from an EMBL/GenBank/DDBJ whole genome shotgun (WGS) entry which is preliminary data.</text>
</comment>
<reference evidence="8" key="1">
    <citation type="submission" date="2019-06" db="EMBL/GenBank/DDBJ databases">
        <title>Draft genome sequence of the griseofulvin-producing fungus Xylaria cubensis strain G536.</title>
        <authorList>
            <person name="Mead M.E."/>
            <person name="Raja H.A."/>
            <person name="Steenwyk J.L."/>
            <person name="Knowles S.L."/>
            <person name="Oberlies N.H."/>
            <person name="Rokas A."/>
        </authorList>
    </citation>
    <scope>NUCLEOTIDE SEQUENCE [LARGE SCALE GENOMIC DNA]</scope>
    <source>
        <strain evidence="8">G536</strain>
    </source>
</reference>
<evidence type="ECO:0000256" key="2">
    <source>
        <dbReference type="ARBA" id="ARBA00022658"/>
    </source>
</evidence>
<dbReference type="EMBL" id="VFLP01000063">
    <property type="protein sequence ID" value="TRX89794.1"/>
    <property type="molecule type" value="Genomic_DNA"/>
</dbReference>
<feature type="region of interest" description="Disordered" evidence="3">
    <location>
        <begin position="435"/>
        <end position="509"/>
    </location>
</feature>
<keyword evidence="2" id="KW-0344">Guanine-nucleotide releasing factor</keyword>
<dbReference type="GO" id="GO:0005085">
    <property type="term" value="F:guanyl-nucleotide exchange factor activity"/>
    <property type="evidence" value="ECO:0007669"/>
    <property type="project" value="UniProtKB-KW"/>
</dbReference>
<dbReference type="Gene3D" id="2.30.29.30">
    <property type="entry name" value="Pleckstrin-homology domain (PH domain)/Phosphotyrosine-binding domain (PTB)"/>
    <property type="match status" value="1"/>
</dbReference>
<dbReference type="SMART" id="SM00036">
    <property type="entry name" value="CNH"/>
    <property type="match status" value="1"/>
</dbReference>
<feature type="compositionally biased region" description="Basic and acidic residues" evidence="3">
    <location>
        <begin position="532"/>
        <end position="543"/>
    </location>
</feature>
<dbReference type="PANTHER" id="PTHR46572">
    <property type="entry name" value="RHO1 GDP-GTP EXCHANGE PROTEIN 1-RELATED"/>
    <property type="match status" value="1"/>
</dbReference>
<feature type="compositionally biased region" description="Polar residues" evidence="3">
    <location>
        <begin position="556"/>
        <end position="592"/>
    </location>
</feature>
<feature type="compositionally biased region" description="Polar residues" evidence="3">
    <location>
        <begin position="290"/>
        <end position="299"/>
    </location>
</feature>
<feature type="domain" description="CNH" evidence="6">
    <location>
        <begin position="1537"/>
        <end position="1846"/>
    </location>
</feature>
<keyword evidence="1" id="KW-0597">Phosphoprotein</keyword>